<comment type="subcellular location">
    <subcellularLocation>
        <location evidence="1">Membrane</location>
        <topology evidence="1">Multi-pass membrane protein</topology>
    </subcellularLocation>
</comment>
<reference evidence="11" key="2">
    <citation type="submission" date="2022-06" db="UniProtKB">
        <authorList>
            <consortium name="EnsemblMetazoa"/>
        </authorList>
    </citation>
    <scope>IDENTIFICATION</scope>
    <source>
        <strain evidence="11">PS312</strain>
    </source>
</reference>
<dbReference type="PRINTS" id="PR00237">
    <property type="entry name" value="GPCRRHODOPSN"/>
</dbReference>
<dbReference type="OrthoDB" id="10037617at2759"/>
<evidence type="ECO:0000256" key="10">
    <source>
        <dbReference type="SAM" id="Phobius"/>
    </source>
</evidence>
<dbReference type="SMART" id="SM01381">
    <property type="entry name" value="7TM_GPCR_Srsx"/>
    <property type="match status" value="1"/>
</dbReference>
<dbReference type="Proteomes" id="UP000005239">
    <property type="component" value="Unassembled WGS sequence"/>
</dbReference>
<dbReference type="GO" id="GO:0007186">
    <property type="term" value="P:G protein-coupled receptor signaling pathway"/>
    <property type="evidence" value="ECO:0000318"/>
    <property type="project" value="GO_Central"/>
</dbReference>
<evidence type="ECO:0000256" key="3">
    <source>
        <dbReference type="ARBA" id="ARBA00022989"/>
    </source>
</evidence>
<dbReference type="GO" id="GO:0005886">
    <property type="term" value="C:plasma membrane"/>
    <property type="evidence" value="ECO:0000318"/>
    <property type="project" value="GO_Central"/>
</dbReference>
<evidence type="ECO:0000256" key="4">
    <source>
        <dbReference type="ARBA" id="ARBA00023040"/>
    </source>
</evidence>
<name>A0A2A6CRF5_PRIPA</name>
<keyword evidence="4 8" id="KW-0297">G-protein coupled receptor</keyword>
<accession>A0A2A6CRF5</accession>
<keyword evidence="5 10" id="KW-0472">Membrane</keyword>
<evidence type="ECO:0000256" key="2">
    <source>
        <dbReference type="ARBA" id="ARBA00022692"/>
    </source>
</evidence>
<keyword evidence="6 8" id="KW-0675">Receptor</keyword>
<evidence type="ECO:0000313" key="12">
    <source>
        <dbReference type="Proteomes" id="UP000005239"/>
    </source>
</evidence>
<feature type="transmembrane region" description="Helical" evidence="10">
    <location>
        <begin position="110"/>
        <end position="130"/>
    </location>
</feature>
<dbReference type="PANTHER" id="PTHR24235:SF23">
    <property type="entry name" value="G-PROTEIN COUPLED RECEPTORS FAMILY 1 PROFILE DOMAIN-CONTAINING PROTEIN"/>
    <property type="match status" value="1"/>
</dbReference>
<comment type="similarity">
    <text evidence="8">Belongs to the G-protein coupled receptor 1 family.</text>
</comment>
<keyword evidence="12" id="KW-1185">Reference proteome</keyword>
<keyword evidence="2 8" id="KW-0812">Transmembrane</keyword>
<gene>
    <name evidence="11" type="primary">WBGene00103557</name>
</gene>
<dbReference type="Gene3D" id="1.20.1070.10">
    <property type="entry name" value="Rhodopsin 7-helix transmembrane proteins"/>
    <property type="match status" value="1"/>
</dbReference>
<feature type="transmembrane region" description="Helical" evidence="10">
    <location>
        <begin position="298"/>
        <end position="322"/>
    </location>
</feature>
<feature type="transmembrane region" description="Helical" evidence="10">
    <location>
        <begin position="151"/>
        <end position="169"/>
    </location>
</feature>
<protein>
    <submittedName>
        <fullName evidence="11">Npr-13</fullName>
    </submittedName>
</protein>
<dbReference type="InterPro" id="IPR000276">
    <property type="entry name" value="GPCR_Rhodpsn"/>
</dbReference>
<dbReference type="InterPro" id="IPR017452">
    <property type="entry name" value="GPCR_Rhodpsn_7TM"/>
</dbReference>
<proteinExistence type="inferred from homology"/>
<feature type="transmembrane region" description="Helical" evidence="10">
    <location>
        <begin position="69"/>
        <end position="90"/>
    </location>
</feature>
<dbReference type="GO" id="GO:0008188">
    <property type="term" value="F:neuropeptide receptor activity"/>
    <property type="evidence" value="ECO:0000318"/>
    <property type="project" value="GO_Central"/>
</dbReference>
<feature type="region of interest" description="Disordered" evidence="9">
    <location>
        <begin position="419"/>
        <end position="446"/>
    </location>
</feature>
<evidence type="ECO:0000256" key="8">
    <source>
        <dbReference type="RuleBase" id="RU000688"/>
    </source>
</evidence>
<dbReference type="PROSITE" id="PS00237">
    <property type="entry name" value="G_PROTEIN_RECEP_F1_1"/>
    <property type="match status" value="1"/>
</dbReference>
<dbReference type="GO" id="GO:0042923">
    <property type="term" value="F:neuropeptide binding"/>
    <property type="evidence" value="ECO:0000318"/>
    <property type="project" value="GO_Central"/>
</dbReference>
<dbReference type="PROSITE" id="PS50262">
    <property type="entry name" value="G_PROTEIN_RECEP_F1_2"/>
    <property type="match status" value="1"/>
</dbReference>
<evidence type="ECO:0000256" key="7">
    <source>
        <dbReference type="ARBA" id="ARBA00023224"/>
    </source>
</evidence>
<keyword evidence="3 10" id="KW-1133">Transmembrane helix</keyword>
<dbReference type="GO" id="GO:0043005">
    <property type="term" value="C:neuron projection"/>
    <property type="evidence" value="ECO:0000318"/>
    <property type="project" value="GO_Central"/>
</dbReference>
<dbReference type="SUPFAM" id="SSF81321">
    <property type="entry name" value="Family A G protein-coupled receptor-like"/>
    <property type="match status" value="1"/>
</dbReference>
<dbReference type="AlphaFoldDB" id="A0A2A6CRF5"/>
<dbReference type="EnsemblMetazoa" id="PPA14003.1">
    <property type="protein sequence ID" value="PPA14003.1"/>
    <property type="gene ID" value="WBGene00103557"/>
</dbReference>
<evidence type="ECO:0000256" key="6">
    <source>
        <dbReference type="ARBA" id="ARBA00023170"/>
    </source>
</evidence>
<evidence type="ECO:0000256" key="9">
    <source>
        <dbReference type="SAM" id="MobiDB-lite"/>
    </source>
</evidence>
<feature type="transmembrane region" description="Helical" evidence="10">
    <location>
        <begin position="262"/>
        <end position="286"/>
    </location>
</feature>
<organism evidence="11 12">
    <name type="scientific">Pristionchus pacificus</name>
    <name type="common">Parasitic nematode worm</name>
    <dbReference type="NCBI Taxonomy" id="54126"/>
    <lineage>
        <taxon>Eukaryota</taxon>
        <taxon>Metazoa</taxon>
        <taxon>Ecdysozoa</taxon>
        <taxon>Nematoda</taxon>
        <taxon>Chromadorea</taxon>
        <taxon>Rhabditida</taxon>
        <taxon>Rhabditina</taxon>
        <taxon>Diplogasteromorpha</taxon>
        <taxon>Diplogasteroidea</taxon>
        <taxon>Neodiplogasteridae</taxon>
        <taxon>Pristionchus</taxon>
    </lineage>
</organism>
<sequence length="446" mass="51431">MNASEECLEFDHVMKIMMNHTGQLDYVDWSTRSDIKAFYSIIFFLIFVLGLIGNGLLISILLRGRSTVANLFLINLAISDLLLCITSVPISPIQAFYKQWFFGLFLCKAVPFSQALSVLVSTYCLCFIALDRYTSIVTPMNEPWSIRKAQCLMLLTWIIAAFFSSPLYITQQTRQFNTGLDDQPPVICGEFCGEYEWPEDNNVSKRTYGFLLFIFQSLIPALIITFSYWQILQKVRIDWIVEEGSMLTATQQAQTAVRKRRVMYVLILMVVVFMLSWLPLTVSMLLRDLNVIHHAQVYFHFLTVTAIAMSSVVWNPLLYFWLSKRHRRALRDDMFWLTNAKRTPTGILSRFAPSPSVSFVYRRTLERHLGAHHFRRGTLADPTNMMRESALNSAMQPNCFLLVPLMPLCQTIRRNSHLAPNSTHLLPPRLDHRRRTSTGTDETRVA</sequence>
<feature type="transmembrane region" description="Helical" evidence="10">
    <location>
        <begin position="208"/>
        <end position="229"/>
    </location>
</feature>
<dbReference type="CDD" id="cd15203">
    <property type="entry name" value="7tmA_NPYR-like"/>
    <property type="match status" value="1"/>
</dbReference>
<dbReference type="PANTHER" id="PTHR24235">
    <property type="entry name" value="NEUROPEPTIDE Y RECEPTOR"/>
    <property type="match status" value="1"/>
</dbReference>
<accession>A0A8R1YCK3</accession>
<feature type="transmembrane region" description="Helical" evidence="10">
    <location>
        <begin position="37"/>
        <end position="62"/>
    </location>
</feature>
<dbReference type="Pfam" id="PF00001">
    <property type="entry name" value="7tm_1"/>
    <property type="match status" value="1"/>
</dbReference>
<evidence type="ECO:0000256" key="5">
    <source>
        <dbReference type="ARBA" id="ARBA00023136"/>
    </source>
</evidence>
<reference evidence="12" key="1">
    <citation type="journal article" date="2008" name="Nat. Genet.">
        <title>The Pristionchus pacificus genome provides a unique perspective on nematode lifestyle and parasitism.</title>
        <authorList>
            <person name="Dieterich C."/>
            <person name="Clifton S.W."/>
            <person name="Schuster L.N."/>
            <person name="Chinwalla A."/>
            <person name="Delehaunty K."/>
            <person name="Dinkelacker I."/>
            <person name="Fulton L."/>
            <person name="Fulton R."/>
            <person name="Godfrey J."/>
            <person name="Minx P."/>
            <person name="Mitreva M."/>
            <person name="Roeseler W."/>
            <person name="Tian H."/>
            <person name="Witte H."/>
            <person name="Yang S.P."/>
            <person name="Wilson R.K."/>
            <person name="Sommer R.J."/>
        </authorList>
    </citation>
    <scope>NUCLEOTIDE SEQUENCE [LARGE SCALE GENOMIC DNA]</scope>
    <source>
        <strain evidence="12">PS312</strain>
    </source>
</reference>
<keyword evidence="7 8" id="KW-0807">Transducer</keyword>
<evidence type="ECO:0000313" key="11">
    <source>
        <dbReference type="EnsemblMetazoa" id="PPA14003.1"/>
    </source>
</evidence>
<evidence type="ECO:0000256" key="1">
    <source>
        <dbReference type="ARBA" id="ARBA00004141"/>
    </source>
</evidence>